<evidence type="ECO:0000313" key="4">
    <source>
        <dbReference type="Proteomes" id="UP001549204"/>
    </source>
</evidence>
<name>A0ABV2GL90_9HYPH</name>
<gene>
    <name evidence="3" type="ORF">ABID19_002080</name>
</gene>
<organism evidence="3 4">
    <name type="scientific">Mesorhizobium robiniae</name>
    <dbReference type="NCBI Taxonomy" id="559315"/>
    <lineage>
        <taxon>Bacteria</taxon>
        <taxon>Pseudomonadati</taxon>
        <taxon>Pseudomonadota</taxon>
        <taxon>Alphaproteobacteria</taxon>
        <taxon>Hyphomicrobiales</taxon>
        <taxon>Phyllobacteriaceae</taxon>
        <taxon>Mesorhizobium</taxon>
    </lineage>
</organism>
<evidence type="ECO:0000259" key="2">
    <source>
        <dbReference type="PROSITE" id="PS50222"/>
    </source>
</evidence>
<dbReference type="InterPro" id="IPR011992">
    <property type="entry name" value="EF-hand-dom_pair"/>
</dbReference>
<feature type="chain" id="PRO_5047065093" evidence="1">
    <location>
        <begin position="22"/>
        <end position="115"/>
    </location>
</feature>
<accession>A0ABV2GL90</accession>
<evidence type="ECO:0000256" key="1">
    <source>
        <dbReference type="SAM" id="SignalP"/>
    </source>
</evidence>
<dbReference type="InterPro" id="IPR002048">
    <property type="entry name" value="EF_hand_dom"/>
</dbReference>
<dbReference type="PROSITE" id="PS00018">
    <property type="entry name" value="EF_HAND_1"/>
    <property type="match status" value="1"/>
</dbReference>
<keyword evidence="4" id="KW-1185">Reference proteome</keyword>
<sequence>MKSIIATTASLLLLCTGAATAQQSMYEGHQDQLDTDDNGAVNRQEYQAFMTEAFEKLDADNNGALNQAETADVLNADQFASTDASGDGRVSRDEFMNRVMKDFAAADKSGDRRLQ</sequence>
<dbReference type="EMBL" id="JBEPMC010000003">
    <property type="protein sequence ID" value="MET3579055.1"/>
    <property type="molecule type" value="Genomic_DNA"/>
</dbReference>
<proteinExistence type="predicted"/>
<dbReference type="Pfam" id="PF13202">
    <property type="entry name" value="EF-hand_5"/>
    <property type="match status" value="2"/>
</dbReference>
<dbReference type="Proteomes" id="UP001549204">
    <property type="component" value="Unassembled WGS sequence"/>
</dbReference>
<reference evidence="3 4" key="1">
    <citation type="submission" date="2024-06" db="EMBL/GenBank/DDBJ databases">
        <title>Genomic Encyclopedia of Type Strains, Phase IV (KMG-IV): sequencing the most valuable type-strain genomes for metagenomic binning, comparative biology and taxonomic classification.</title>
        <authorList>
            <person name="Goeker M."/>
        </authorList>
    </citation>
    <scope>NUCLEOTIDE SEQUENCE [LARGE SCALE GENOMIC DNA]</scope>
    <source>
        <strain evidence="3 4">DSM 100022</strain>
    </source>
</reference>
<comment type="caution">
    <text evidence="3">The sequence shown here is derived from an EMBL/GenBank/DDBJ whole genome shotgun (WGS) entry which is preliminary data.</text>
</comment>
<protein>
    <submittedName>
        <fullName evidence="3">Ca2+-binding EF-hand superfamily protein</fullName>
    </submittedName>
</protein>
<feature type="domain" description="EF-hand" evidence="2">
    <location>
        <begin position="45"/>
        <end position="80"/>
    </location>
</feature>
<dbReference type="InterPro" id="IPR018247">
    <property type="entry name" value="EF_Hand_1_Ca_BS"/>
</dbReference>
<feature type="signal peptide" evidence="1">
    <location>
        <begin position="1"/>
        <end position="21"/>
    </location>
</feature>
<dbReference type="PROSITE" id="PS50222">
    <property type="entry name" value="EF_HAND_2"/>
    <property type="match status" value="1"/>
</dbReference>
<keyword evidence="1" id="KW-0732">Signal</keyword>
<dbReference type="RefSeq" id="WP_354490172.1">
    <property type="nucleotide sequence ID" value="NZ_JBEPMC010000003.1"/>
</dbReference>
<evidence type="ECO:0000313" key="3">
    <source>
        <dbReference type="EMBL" id="MET3579055.1"/>
    </source>
</evidence>
<dbReference type="Gene3D" id="1.10.238.10">
    <property type="entry name" value="EF-hand"/>
    <property type="match status" value="1"/>
</dbReference>
<dbReference type="SUPFAM" id="SSF47473">
    <property type="entry name" value="EF-hand"/>
    <property type="match status" value="1"/>
</dbReference>